<evidence type="ECO:0000313" key="11">
    <source>
        <dbReference type="Proteomes" id="UP001238179"/>
    </source>
</evidence>
<evidence type="ECO:0000313" key="10">
    <source>
        <dbReference type="EMBL" id="BDU74734.1"/>
    </source>
</evidence>
<evidence type="ECO:0000259" key="9">
    <source>
        <dbReference type="Pfam" id="PF12704"/>
    </source>
</evidence>
<dbReference type="Pfam" id="PF02687">
    <property type="entry name" value="FtsX"/>
    <property type="match status" value="1"/>
</dbReference>
<feature type="transmembrane region" description="Helical" evidence="7">
    <location>
        <begin position="333"/>
        <end position="359"/>
    </location>
</feature>
<feature type="domain" description="ABC3 transporter permease C-terminal" evidence="8">
    <location>
        <begin position="288"/>
        <end position="400"/>
    </location>
</feature>
<feature type="transmembrane region" description="Helical" evidence="7">
    <location>
        <begin position="21"/>
        <end position="45"/>
    </location>
</feature>
<dbReference type="AlphaFoldDB" id="A0AA48KA74"/>
<evidence type="ECO:0000256" key="3">
    <source>
        <dbReference type="ARBA" id="ARBA00022692"/>
    </source>
</evidence>
<keyword evidence="5 7" id="KW-0472">Membrane</keyword>
<dbReference type="GO" id="GO:0022857">
    <property type="term" value="F:transmembrane transporter activity"/>
    <property type="evidence" value="ECO:0007669"/>
    <property type="project" value="TreeGrafter"/>
</dbReference>
<evidence type="ECO:0000256" key="7">
    <source>
        <dbReference type="SAM" id="Phobius"/>
    </source>
</evidence>
<keyword evidence="4 7" id="KW-1133">Transmembrane helix</keyword>
<accession>A0AA48KA74</accession>
<sequence>MQLTELFLSALRALRAHKLRSFLTLLGVIIGVTTIVGVVAVISGLDTYVKEKVIRLAPDVFMVDRFGIIQSRHDFLLAFKRPLLTWTDFERISGANLPHVSRVSTRAVRSLRVDSGPRHLKNVTVVGSTANFAGLFKFEFEDGRYFNENENDLAANVAVIGADVKEELFPGVDPLGKTLLIRGLPFRIIGLFPRQGRSLGFSRDTIVCVPIQVYRKNFMSAKDSLNIQVEARGGVAGLDDAVSEVRSLLRAMRHTAYRDPDPFGIMTQDSLQELWKQISQAAFVLMLLVSSVSLGVGGIVIMNIMLVSVVERTTEIGIRMAIGARKRDIWRQFLLEASLLSLCGGIVGVTAGALVAWLVRTVGGFPAQITAGIVVSSVAVSTLIGLAAGFLPARRASNLPVIDALRAE</sequence>
<name>A0AA48KA74_9BACT</name>
<dbReference type="PANTHER" id="PTHR30572:SF4">
    <property type="entry name" value="ABC TRANSPORTER PERMEASE YTRF"/>
    <property type="match status" value="1"/>
</dbReference>
<feature type="transmembrane region" description="Helical" evidence="7">
    <location>
        <begin position="365"/>
        <end position="391"/>
    </location>
</feature>
<comment type="subcellular location">
    <subcellularLocation>
        <location evidence="1">Cell membrane</location>
        <topology evidence="1">Multi-pass membrane protein</topology>
    </subcellularLocation>
</comment>
<feature type="domain" description="MacB-like periplasmic core" evidence="9">
    <location>
        <begin position="21"/>
        <end position="236"/>
    </location>
</feature>
<proteinExistence type="inferred from homology"/>
<comment type="similarity">
    <text evidence="6">Belongs to the ABC-4 integral membrane protein family.</text>
</comment>
<keyword evidence="11" id="KW-1185">Reference proteome</keyword>
<evidence type="ECO:0000256" key="4">
    <source>
        <dbReference type="ARBA" id="ARBA00022989"/>
    </source>
</evidence>
<dbReference type="Proteomes" id="UP001238179">
    <property type="component" value="Chromosome"/>
</dbReference>
<dbReference type="EMBL" id="AP027080">
    <property type="protein sequence ID" value="BDU74734.1"/>
    <property type="molecule type" value="Genomic_DNA"/>
</dbReference>
<evidence type="ECO:0000256" key="2">
    <source>
        <dbReference type="ARBA" id="ARBA00022475"/>
    </source>
</evidence>
<dbReference type="PANTHER" id="PTHR30572">
    <property type="entry name" value="MEMBRANE COMPONENT OF TRANSPORTER-RELATED"/>
    <property type="match status" value="1"/>
</dbReference>
<evidence type="ECO:0000256" key="5">
    <source>
        <dbReference type="ARBA" id="ARBA00023136"/>
    </source>
</evidence>
<keyword evidence="3 7" id="KW-0812">Transmembrane</keyword>
<dbReference type="InterPro" id="IPR025857">
    <property type="entry name" value="MacB_PCD"/>
</dbReference>
<evidence type="ECO:0000256" key="6">
    <source>
        <dbReference type="ARBA" id="ARBA00038076"/>
    </source>
</evidence>
<protein>
    <submittedName>
        <fullName evidence="10">ABC transporter</fullName>
    </submittedName>
</protein>
<organism evidence="10 11">
    <name type="scientific">Mesoterricola silvestris</name>
    <dbReference type="NCBI Taxonomy" id="2927979"/>
    <lineage>
        <taxon>Bacteria</taxon>
        <taxon>Pseudomonadati</taxon>
        <taxon>Acidobacteriota</taxon>
        <taxon>Holophagae</taxon>
        <taxon>Holophagales</taxon>
        <taxon>Holophagaceae</taxon>
        <taxon>Mesoterricola</taxon>
    </lineage>
</organism>
<dbReference type="InterPro" id="IPR003838">
    <property type="entry name" value="ABC3_permease_C"/>
</dbReference>
<dbReference type="InterPro" id="IPR050250">
    <property type="entry name" value="Macrolide_Exporter_MacB"/>
</dbReference>
<reference evidence="11" key="1">
    <citation type="journal article" date="2023" name="Int. J. Syst. Evol. Microbiol.">
        <title>Mesoterricola silvestris gen. nov., sp. nov., Mesoterricola sediminis sp. nov., Geothrix oryzae sp. nov., Geothrix edaphica sp. nov., Geothrix rubra sp. nov., and Geothrix limicola sp. nov., six novel members of Acidobacteriota isolated from soils.</title>
        <authorList>
            <person name="Itoh H."/>
            <person name="Sugisawa Y."/>
            <person name="Mise K."/>
            <person name="Xu Z."/>
            <person name="Kuniyasu M."/>
            <person name="Ushijima N."/>
            <person name="Kawano K."/>
            <person name="Kobayashi E."/>
            <person name="Shiratori Y."/>
            <person name="Masuda Y."/>
            <person name="Senoo K."/>
        </authorList>
    </citation>
    <scope>NUCLEOTIDE SEQUENCE [LARGE SCALE GENOMIC DNA]</scope>
    <source>
        <strain evidence="11">W79</strain>
    </source>
</reference>
<dbReference type="KEGG" id="msil:METEAL_39080"/>
<dbReference type="Pfam" id="PF12704">
    <property type="entry name" value="MacB_PCD"/>
    <property type="match status" value="1"/>
</dbReference>
<evidence type="ECO:0000256" key="1">
    <source>
        <dbReference type="ARBA" id="ARBA00004651"/>
    </source>
</evidence>
<dbReference type="GO" id="GO:0005886">
    <property type="term" value="C:plasma membrane"/>
    <property type="evidence" value="ECO:0007669"/>
    <property type="project" value="UniProtKB-SubCell"/>
</dbReference>
<gene>
    <name evidence="10" type="ORF">METEAL_39080</name>
</gene>
<feature type="transmembrane region" description="Helical" evidence="7">
    <location>
        <begin position="281"/>
        <end position="310"/>
    </location>
</feature>
<evidence type="ECO:0000259" key="8">
    <source>
        <dbReference type="Pfam" id="PF02687"/>
    </source>
</evidence>
<dbReference type="RefSeq" id="WP_316413407.1">
    <property type="nucleotide sequence ID" value="NZ_AP027080.1"/>
</dbReference>
<keyword evidence="2" id="KW-1003">Cell membrane</keyword>